<dbReference type="InterPro" id="IPR003349">
    <property type="entry name" value="JmjN"/>
</dbReference>
<dbReference type="FunFam" id="2.60.120.650:FF:000048">
    <property type="entry name" value="Lysine-specific demethylase 4A"/>
    <property type="match status" value="1"/>
</dbReference>
<feature type="domain" description="JmjN" evidence="15">
    <location>
        <begin position="65"/>
        <end position="107"/>
    </location>
</feature>
<keyword evidence="8" id="KW-0560">Oxidoreductase</keyword>
<dbReference type="PROSITE" id="PS51184">
    <property type="entry name" value="JMJC"/>
    <property type="match status" value="1"/>
</dbReference>
<dbReference type="GO" id="GO:0140684">
    <property type="term" value="F:histone H3K9me2/H3K9me3 demethylase activity"/>
    <property type="evidence" value="ECO:0007669"/>
    <property type="project" value="UniProtKB-EC"/>
</dbReference>
<reference evidence="18" key="3">
    <citation type="submission" date="2020-05" db="UniProtKB">
        <authorList>
            <consortium name="EnsemblMetazoa"/>
        </authorList>
    </citation>
    <scope>IDENTIFICATION</scope>
    <source>
        <strain evidence="18">Jacobina</strain>
    </source>
</reference>
<dbReference type="InterPro" id="IPR003347">
    <property type="entry name" value="JmjC_dom"/>
</dbReference>
<dbReference type="PANTHER" id="PTHR10694:SF129">
    <property type="entry name" value="LYSINE-SPECIFIC DEMETHYLASE 4B-RELATED"/>
    <property type="match status" value="1"/>
</dbReference>
<proteinExistence type="inferred from homology"/>
<evidence type="ECO:0000256" key="8">
    <source>
        <dbReference type="ARBA" id="ARBA00023002"/>
    </source>
</evidence>
<dbReference type="GO" id="GO:0140681">
    <property type="term" value="F:histone H3K36me2/H3K36me3 demethylase activity"/>
    <property type="evidence" value="ECO:0007669"/>
    <property type="project" value="UniProtKB-ARBA"/>
</dbReference>
<keyword evidence="6" id="KW-0156">Chromatin regulator</keyword>
<evidence type="ECO:0000313" key="19">
    <source>
        <dbReference type="Proteomes" id="UP000092461"/>
    </source>
</evidence>
<reference evidence="19" key="1">
    <citation type="submission" date="2012-05" db="EMBL/GenBank/DDBJ databases">
        <title>Whole Genome Assembly of Lutzomyia longipalpis.</title>
        <authorList>
            <person name="Richards S."/>
            <person name="Qu C."/>
            <person name="Dillon R."/>
            <person name="Worley K."/>
            <person name="Scherer S."/>
            <person name="Batterton M."/>
            <person name="Taylor A."/>
            <person name="Hawes A."/>
            <person name="Hernandez B."/>
            <person name="Kovar C."/>
            <person name="Mandapat C."/>
            <person name="Pham C."/>
            <person name="Qu C."/>
            <person name="Jing C."/>
            <person name="Bess C."/>
            <person name="Bandaranaike D."/>
            <person name="Ngo D."/>
            <person name="Ongeri F."/>
            <person name="Arias F."/>
            <person name="Lara F."/>
            <person name="Weissenberger G."/>
            <person name="Kamau G."/>
            <person name="Han H."/>
            <person name="Shen H."/>
            <person name="Dinh H."/>
            <person name="Khalil I."/>
            <person name="Jones J."/>
            <person name="Shafer J."/>
            <person name="Jayaseelan J."/>
            <person name="Quiroz J."/>
            <person name="Blankenburg K."/>
            <person name="Nguyen L."/>
            <person name="Jackson L."/>
            <person name="Francisco L."/>
            <person name="Tang L.-Y."/>
            <person name="Pu L.-L."/>
            <person name="Perales L."/>
            <person name="Lorensuhewa L."/>
            <person name="Munidasa M."/>
            <person name="Coyle M."/>
            <person name="Taylor M."/>
            <person name="Puazo M."/>
            <person name="Firestine M."/>
            <person name="Scheel M."/>
            <person name="Javaid M."/>
            <person name="Wang M."/>
            <person name="Li M."/>
            <person name="Tabassum N."/>
            <person name="Saada N."/>
            <person name="Osuji N."/>
            <person name="Aqrawi P."/>
            <person name="Fu Q."/>
            <person name="Thornton R."/>
            <person name="Raj R."/>
            <person name="Goodspeed R."/>
            <person name="Mata R."/>
            <person name="Najjar R."/>
            <person name="Gubbala S."/>
            <person name="Lee S."/>
            <person name="Denson S."/>
            <person name="Patil S."/>
            <person name="Macmil S."/>
            <person name="Qi S."/>
            <person name="Matskevitch T."/>
            <person name="Palculict T."/>
            <person name="Mathew T."/>
            <person name="Vee V."/>
            <person name="Velamala V."/>
            <person name="Korchina V."/>
            <person name="Cai W."/>
            <person name="Liu W."/>
            <person name="Dai W."/>
            <person name="Zou X."/>
            <person name="Zhu Y."/>
            <person name="Zhang Y."/>
            <person name="Wu Y.-Q."/>
            <person name="Xin Y."/>
            <person name="Nazarath L."/>
            <person name="Kovar C."/>
            <person name="Han Y."/>
            <person name="Muzny D."/>
            <person name="Gibbs R."/>
        </authorList>
    </citation>
    <scope>NUCLEOTIDE SEQUENCE [LARGE SCALE GENOMIC DNA]</scope>
    <source>
        <strain evidence="19">Jacobina</strain>
    </source>
</reference>
<keyword evidence="11" id="KW-0804">Transcription</keyword>
<dbReference type="GO" id="GO:0046872">
    <property type="term" value="F:metal ion binding"/>
    <property type="evidence" value="ECO:0007669"/>
    <property type="project" value="UniProtKB-KW"/>
</dbReference>
<evidence type="ECO:0000256" key="12">
    <source>
        <dbReference type="ARBA" id="ARBA00023242"/>
    </source>
</evidence>
<keyword evidence="9" id="KW-0408">Iron</keyword>
<dbReference type="SMART" id="SM00558">
    <property type="entry name" value="JmjC"/>
    <property type="match status" value="1"/>
</dbReference>
<evidence type="ECO:0000256" key="3">
    <source>
        <dbReference type="ARBA" id="ARBA00012900"/>
    </source>
</evidence>
<dbReference type="GO" id="GO:0010468">
    <property type="term" value="P:regulation of gene expression"/>
    <property type="evidence" value="ECO:0007669"/>
    <property type="project" value="TreeGrafter"/>
</dbReference>
<evidence type="ECO:0000256" key="1">
    <source>
        <dbReference type="ARBA" id="ARBA00001954"/>
    </source>
</evidence>
<dbReference type="PROSITE" id="PS51183">
    <property type="entry name" value="JMJN"/>
    <property type="match status" value="1"/>
</dbReference>
<name>A0A1B0CN16_LUTLO</name>
<reference evidence="17" key="2">
    <citation type="journal article" date="2020" name="BMC">
        <title>Leishmania infection induces a limited differential gene expression in the sand fly midgut.</title>
        <authorList>
            <person name="Coutinho-Abreu I.V."/>
            <person name="Serafim T.D."/>
            <person name="Meneses C."/>
            <person name="Kamhawi S."/>
            <person name="Oliveira F."/>
            <person name="Valenzuela J.G."/>
        </authorList>
    </citation>
    <scope>NUCLEOTIDE SEQUENCE</scope>
    <source>
        <strain evidence="17">Jacobina</strain>
        <tissue evidence="17">Midgut</tissue>
    </source>
</reference>
<dbReference type="Proteomes" id="UP000092461">
    <property type="component" value="Unassembled WGS sequence"/>
</dbReference>
<comment type="function">
    <text evidence="14">Probable histone demethylase that specifically demethylates 'Lys-9' and 'Lys-36' residues of histone H3, thereby playing a central role in histone code. Demethylation of Lys residue generates formaldehyde and succinate.</text>
</comment>
<dbReference type="SMART" id="SM00545">
    <property type="entry name" value="JmjN"/>
    <property type="match status" value="1"/>
</dbReference>
<evidence type="ECO:0000256" key="7">
    <source>
        <dbReference type="ARBA" id="ARBA00022964"/>
    </source>
</evidence>
<sequence>GFREIFTHYPLVTYATRCDVITSKGFLCQCLQLIALDVLTQNFPNFLPDCEYKIIEKMKKTEPRIMVFTPTWEKFKDFPKFIEYMESEGAHKAGLAKIIPPPEWVPRKGGYNLDEINLTIPAPIEQQVNGMQGLYQQFNLQTRPKTVKQFYEMAMSERYTTPKYFDYADLERKYWKNVTYVSPTYGADVSGSLTDPDLKEWNINSLGTILDYVNKDYGVSISGVNTAYLYFGMWKTSFAWHTEDMDLYSINYLHFGAPKTWYAIPPKYGRKLEKLANSAFPENYKACPAFLRHKMTLISPQILRQNNIPFNKITQEPGEIMVTFPFGYHAGFNHGFNCAESTNFASPRWVEYGKRASQCHCRSDMVKISMETFVKRFQPERYEKWLQGMDFGCHPEEPDKICAAPPPSLNVYTGPEEQAAVAEEEIEEVEEAEGEVHAVVESEEDEETKRQNELKRCWEQLDKPLGQPIDLSDVQENAKKMRFHTNLILLEN</sequence>
<dbReference type="EMBL" id="GITU01002424">
    <property type="protein sequence ID" value="MBC1171127.1"/>
    <property type="molecule type" value="Transcribed_RNA"/>
</dbReference>
<dbReference type="AlphaFoldDB" id="A0A1B0CN16"/>
<evidence type="ECO:0000256" key="13">
    <source>
        <dbReference type="ARBA" id="ARBA00049349"/>
    </source>
</evidence>
<evidence type="ECO:0000256" key="5">
    <source>
        <dbReference type="ARBA" id="ARBA00022833"/>
    </source>
</evidence>
<dbReference type="EMBL" id="AJWK01019622">
    <property type="status" value="NOT_ANNOTATED_CDS"/>
    <property type="molecule type" value="Genomic_DNA"/>
</dbReference>
<comment type="catalytic activity">
    <reaction evidence="13">
        <text>N(6),N(6),N(6)-trimethyl-L-lysyl(9)-[histone H3] + 2 2-oxoglutarate + 2 O2 = N(6)-methyl-L-lysyl(9)-[histone H3] + 2 formaldehyde + 2 succinate + 2 CO2</text>
        <dbReference type="Rhea" id="RHEA:60200"/>
        <dbReference type="Rhea" id="RHEA-COMP:15538"/>
        <dbReference type="Rhea" id="RHEA-COMP:15542"/>
        <dbReference type="ChEBI" id="CHEBI:15379"/>
        <dbReference type="ChEBI" id="CHEBI:16526"/>
        <dbReference type="ChEBI" id="CHEBI:16810"/>
        <dbReference type="ChEBI" id="CHEBI:16842"/>
        <dbReference type="ChEBI" id="CHEBI:30031"/>
        <dbReference type="ChEBI" id="CHEBI:61929"/>
        <dbReference type="ChEBI" id="CHEBI:61961"/>
        <dbReference type="EC" id="1.14.11.66"/>
    </reaction>
</comment>
<dbReference type="SUPFAM" id="SSF51197">
    <property type="entry name" value="Clavaminate synthase-like"/>
    <property type="match status" value="1"/>
</dbReference>
<evidence type="ECO:0000256" key="9">
    <source>
        <dbReference type="ARBA" id="ARBA00023004"/>
    </source>
</evidence>
<dbReference type="VEuPathDB" id="VectorBase:LLOJ006100"/>
<dbReference type="GO" id="GO:0000785">
    <property type="term" value="C:chromatin"/>
    <property type="evidence" value="ECO:0007669"/>
    <property type="project" value="TreeGrafter"/>
</dbReference>
<evidence type="ECO:0000256" key="11">
    <source>
        <dbReference type="ARBA" id="ARBA00023163"/>
    </source>
</evidence>
<evidence type="ECO:0000313" key="18">
    <source>
        <dbReference type="EnsemblMetazoa" id="LLOJ006100-PA"/>
    </source>
</evidence>
<evidence type="ECO:0000259" key="15">
    <source>
        <dbReference type="PROSITE" id="PS51183"/>
    </source>
</evidence>
<dbReference type="EC" id="1.14.11.66" evidence="3"/>
<evidence type="ECO:0000256" key="4">
    <source>
        <dbReference type="ARBA" id="ARBA00022723"/>
    </source>
</evidence>
<evidence type="ECO:0000256" key="10">
    <source>
        <dbReference type="ARBA" id="ARBA00023015"/>
    </source>
</evidence>
<dbReference type="GO" id="GO:0005634">
    <property type="term" value="C:nucleus"/>
    <property type="evidence" value="ECO:0007669"/>
    <property type="project" value="TreeGrafter"/>
</dbReference>
<evidence type="ECO:0000256" key="2">
    <source>
        <dbReference type="ARBA" id="ARBA00009711"/>
    </source>
</evidence>
<evidence type="ECO:0000313" key="17">
    <source>
        <dbReference type="EMBL" id="MBC1171127.1"/>
    </source>
</evidence>
<keyword evidence="7" id="KW-0223">Dioxygenase</keyword>
<dbReference type="VEuPathDB" id="VectorBase:LLONM1_001152"/>
<dbReference type="Gene3D" id="2.60.120.650">
    <property type="entry name" value="Cupin"/>
    <property type="match status" value="1"/>
</dbReference>
<comment type="cofactor">
    <cofactor evidence="1">
        <name>Fe(2+)</name>
        <dbReference type="ChEBI" id="CHEBI:29033"/>
    </cofactor>
</comment>
<dbReference type="GO" id="GO:0048512">
    <property type="term" value="P:circadian behavior"/>
    <property type="evidence" value="ECO:0007669"/>
    <property type="project" value="UniProtKB-ARBA"/>
</dbReference>
<evidence type="ECO:0000256" key="14">
    <source>
        <dbReference type="ARBA" id="ARBA00053408"/>
    </source>
</evidence>
<feature type="domain" description="JmjC" evidence="16">
    <location>
        <begin position="195"/>
        <end position="361"/>
    </location>
</feature>
<dbReference type="Pfam" id="PF02375">
    <property type="entry name" value="JmjN"/>
    <property type="match status" value="1"/>
</dbReference>
<dbReference type="PANTHER" id="PTHR10694">
    <property type="entry name" value="LYSINE-SPECIFIC DEMETHYLASE"/>
    <property type="match status" value="1"/>
</dbReference>
<keyword evidence="5" id="KW-0862">Zinc</keyword>
<keyword evidence="4" id="KW-0479">Metal-binding</keyword>
<evidence type="ECO:0000256" key="6">
    <source>
        <dbReference type="ARBA" id="ARBA00022853"/>
    </source>
</evidence>
<keyword evidence="12" id="KW-0539">Nucleus</keyword>
<keyword evidence="10" id="KW-0805">Transcription regulation</keyword>
<evidence type="ECO:0000259" key="16">
    <source>
        <dbReference type="PROSITE" id="PS51184"/>
    </source>
</evidence>
<dbReference type="EnsemblMetazoa" id="LLOJ006100-RA">
    <property type="protein sequence ID" value="LLOJ006100-PA"/>
    <property type="gene ID" value="LLOJ006100"/>
</dbReference>
<comment type="similarity">
    <text evidence="2">Belongs to the JHDM3 histone demethylase family.</text>
</comment>
<protein>
    <recommendedName>
        <fullName evidence="3">[histone H3]-trimethyl-L-lysine(9) demethylase</fullName>
        <ecNumber evidence="3">1.14.11.66</ecNumber>
    </recommendedName>
</protein>
<accession>A0A1B0CN16</accession>
<organism evidence="18 19">
    <name type="scientific">Lutzomyia longipalpis</name>
    <name type="common">Sand fly</name>
    <dbReference type="NCBI Taxonomy" id="7200"/>
    <lineage>
        <taxon>Eukaryota</taxon>
        <taxon>Metazoa</taxon>
        <taxon>Ecdysozoa</taxon>
        <taxon>Arthropoda</taxon>
        <taxon>Hexapoda</taxon>
        <taxon>Insecta</taxon>
        <taxon>Pterygota</taxon>
        <taxon>Neoptera</taxon>
        <taxon>Endopterygota</taxon>
        <taxon>Diptera</taxon>
        <taxon>Nematocera</taxon>
        <taxon>Psychodoidea</taxon>
        <taxon>Psychodidae</taxon>
        <taxon>Lutzomyia</taxon>
        <taxon>Lutzomyia</taxon>
    </lineage>
</organism>
<dbReference type="Pfam" id="PF02373">
    <property type="entry name" value="JmjC"/>
    <property type="match status" value="1"/>
</dbReference>
<keyword evidence="19" id="KW-1185">Reference proteome</keyword>